<dbReference type="PANTHER" id="PTHR30561:SF1">
    <property type="entry name" value="MULTIDRUG TRANSPORTER EMRE"/>
    <property type="match status" value="1"/>
</dbReference>
<dbReference type="Proteomes" id="UP001597451">
    <property type="component" value="Unassembled WGS sequence"/>
</dbReference>
<keyword evidence="2" id="KW-0813">Transport</keyword>
<evidence type="ECO:0000256" key="5">
    <source>
        <dbReference type="ARBA" id="ARBA00022989"/>
    </source>
</evidence>
<keyword evidence="3" id="KW-1003">Cell membrane</keyword>
<evidence type="ECO:0000313" key="9">
    <source>
        <dbReference type="EMBL" id="MFD2630565.1"/>
    </source>
</evidence>
<gene>
    <name evidence="9" type="ORF">ACFSUN_17445</name>
</gene>
<evidence type="ECO:0000256" key="7">
    <source>
        <dbReference type="RuleBase" id="RU003942"/>
    </source>
</evidence>
<feature type="transmembrane region" description="Helical" evidence="8">
    <location>
        <begin position="7"/>
        <end position="28"/>
    </location>
</feature>
<dbReference type="Pfam" id="PF00893">
    <property type="entry name" value="Multi_Drug_Res"/>
    <property type="match status" value="1"/>
</dbReference>
<evidence type="ECO:0000256" key="2">
    <source>
        <dbReference type="ARBA" id="ARBA00022448"/>
    </source>
</evidence>
<dbReference type="RefSeq" id="WP_379563988.1">
    <property type="nucleotide sequence ID" value="NZ_JBHUMX010000044.1"/>
</dbReference>
<dbReference type="SUPFAM" id="SSF103481">
    <property type="entry name" value="Multidrug resistance efflux transporter EmrE"/>
    <property type="match status" value="1"/>
</dbReference>
<dbReference type="EMBL" id="JBHUMX010000044">
    <property type="protein sequence ID" value="MFD2630565.1"/>
    <property type="molecule type" value="Genomic_DNA"/>
</dbReference>
<evidence type="ECO:0000256" key="3">
    <source>
        <dbReference type="ARBA" id="ARBA00022475"/>
    </source>
</evidence>
<sequence>MKLSSGFQRVLPSISVFLFYSICIYFLTLSVQRIEVSTAYAIWSGVTIVATTVIGILFFNEAANKRKLFSVAFVMFGVLILHLQS</sequence>
<organism evidence="9 10">
    <name type="scientific">Oceanobacillus kapialis</name>
    <dbReference type="NCBI Taxonomy" id="481353"/>
    <lineage>
        <taxon>Bacteria</taxon>
        <taxon>Bacillati</taxon>
        <taxon>Bacillota</taxon>
        <taxon>Bacilli</taxon>
        <taxon>Bacillales</taxon>
        <taxon>Bacillaceae</taxon>
        <taxon>Oceanobacillus</taxon>
    </lineage>
</organism>
<keyword evidence="4 7" id="KW-0812">Transmembrane</keyword>
<evidence type="ECO:0000256" key="1">
    <source>
        <dbReference type="ARBA" id="ARBA00004651"/>
    </source>
</evidence>
<feature type="transmembrane region" description="Helical" evidence="8">
    <location>
        <begin position="68"/>
        <end position="84"/>
    </location>
</feature>
<evidence type="ECO:0000256" key="6">
    <source>
        <dbReference type="ARBA" id="ARBA00023136"/>
    </source>
</evidence>
<evidence type="ECO:0000313" key="10">
    <source>
        <dbReference type="Proteomes" id="UP001597451"/>
    </source>
</evidence>
<keyword evidence="5 8" id="KW-1133">Transmembrane helix</keyword>
<dbReference type="InterPro" id="IPR000390">
    <property type="entry name" value="Small_drug/metabolite_transptr"/>
</dbReference>
<dbReference type="Gene3D" id="1.10.3730.20">
    <property type="match status" value="1"/>
</dbReference>
<accession>A0ABW5Q4Q4</accession>
<comment type="caution">
    <text evidence="9">The sequence shown here is derived from an EMBL/GenBank/DDBJ whole genome shotgun (WGS) entry which is preliminary data.</text>
</comment>
<proteinExistence type="inferred from homology"/>
<evidence type="ECO:0000256" key="4">
    <source>
        <dbReference type="ARBA" id="ARBA00022692"/>
    </source>
</evidence>
<protein>
    <submittedName>
        <fullName evidence="9">DMT family transporter</fullName>
    </submittedName>
</protein>
<dbReference type="InterPro" id="IPR045324">
    <property type="entry name" value="Small_multidrug_res"/>
</dbReference>
<dbReference type="InterPro" id="IPR037185">
    <property type="entry name" value="EmrE-like"/>
</dbReference>
<dbReference type="PANTHER" id="PTHR30561">
    <property type="entry name" value="SMR FAMILY PROTON-DEPENDENT DRUG EFFLUX TRANSPORTER SUGE"/>
    <property type="match status" value="1"/>
</dbReference>
<evidence type="ECO:0000256" key="8">
    <source>
        <dbReference type="SAM" id="Phobius"/>
    </source>
</evidence>
<comment type="subcellular location">
    <subcellularLocation>
        <location evidence="1 7">Cell membrane</location>
        <topology evidence="1 7">Multi-pass membrane protein</topology>
    </subcellularLocation>
</comment>
<keyword evidence="10" id="KW-1185">Reference proteome</keyword>
<feature type="transmembrane region" description="Helical" evidence="8">
    <location>
        <begin position="40"/>
        <end position="59"/>
    </location>
</feature>
<comment type="similarity">
    <text evidence="7">Belongs to the drug/metabolite transporter (DMT) superfamily. Small multidrug resistance (SMR) (TC 2.A.7.1) family.</text>
</comment>
<name>A0ABW5Q4Q4_9BACI</name>
<keyword evidence="6 8" id="KW-0472">Membrane</keyword>
<reference evidence="10" key="1">
    <citation type="journal article" date="2019" name="Int. J. Syst. Evol. Microbiol.">
        <title>The Global Catalogue of Microorganisms (GCM) 10K type strain sequencing project: providing services to taxonomists for standard genome sequencing and annotation.</title>
        <authorList>
            <consortium name="The Broad Institute Genomics Platform"/>
            <consortium name="The Broad Institute Genome Sequencing Center for Infectious Disease"/>
            <person name="Wu L."/>
            <person name="Ma J."/>
        </authorList>
    </citation>
    <scope>NUCLEOTIDE SEQUENCE [LARGE SCALE GENOMIC DNA]</scope>
    <source>
        <strain evidence="10">TISTR 1858</strain>
    </source>
</reference>